<feature type="region of interest" description="Disordered" evidence="1">
    <location>
        <begin position="238"/>
        <end position="296"/>
    </location>
</feature>
<accession>A0A316ULC5</accession>
<dbReference type="SUPFAM" id="SSF57845">
    <property type="entry name" value="B-box zinc-binding domain"/>
    <property type="match status" value="1"/>
</dbReference>
<dbReference type="AlphaFoldDB" id="A0A316ULC5"/>
<name>A0A316ULC5_9BASI</name>
<feature type="region of interest" description="Disordered" evidence="1">
    <location>
        <begin position="19"/>
        <end position="41"/>
    </location>
</feature>
<feature type="compositionally biased region" description="Basic and acidic residues" evidence="1">
    <location>
        <begin position="389"/>
        <end position="403"/>
    </location>
</feature>
<feature type="region of interest" description="Disordered" evidence="1">
    <location>
        <begin position="389"/>
        <end position="425"/>
    </location>
</feature>
<dbReference type="RefSeq" id="XP_025360698.1">
    <property type="nucleotide sequence ID" value="XM_025506717.1"/>
</dbReference>
<reference evidence="2 3" key="1">
    <citation type="journal article" date="2018" name="Mol. Biol. Evol.">
        <title>Broad Genomic Sampling Reveals a Smut Pathogenic Ancestry of the Fungal Clade Ustilaginomycotina.</title>
        <authorList>
            <person name="Kijpornyongpan T."/>
            <person name="Mondo S.J."/>
            <person name="Barry K."/>
            <person name="Sandor L."/>
            <person name="Lee J."/>
            <person name="Lipzen A."/>
            <person name="Pangilinan J."/>
            <person name="LaButti K."/>
            <person name="Hainaut M."/>
            <person name="Henrissat B."/>
            <person name="Grigoriev I.V."/>
            <person name="Spatafora J.W."/>
            <person name="Aime M.C."/>
        </authorList>
    </citation>
    <scope>NUCLEOTIDE SEQUENCE [LARGE SCALE GENOMIC DNA]</scope>
    <source>
        <strain evidence="2 3">MCA 5214</strain>
    </source>
</reference>
<gene>
    <name evidence="2" type="ORF">BDZ90DRAFT_233671</name>
</gene>
<feature type="compositionally biased region" description="Low complexity" evidence="1">
    <location>
        <begin position="274"/>
        <end position="283"/>
    </location>
</feature>
<feature type="compositionally biased region" description="Polar residues" evidence="1">
    <location>
        <begin position="180"/>
        <end position="189"/>
    </location>
</feature>
<organism evidence="2 3">
    <name type="scientific">Jaminaea rosea</name>
    <dbReference type="NCBI Taxonomy" id="1569628"/>
    <lineage>
        <taxon>Eukaryota</taxon>
        <taxon>Fungi</taxon>
        <taxon>Dikarya</taxon>
        <taxon>Basidiomycota</taxon>
        <taxon>Ustilaginomycotina</taxon>
        <taxon>Exobasidiomycetes</taxon>
        <taxon>Microstromatales</taxon>
        <taxon>Microstromatales incertae sedis</taxon>
        <taxon>Jaminaea</taxon>
    </lineage>
</organism>
<protein>
    <submittedName>
        <fullName evidence="2">Uncharacterized protein</fullName>
    </submittedName>
</protein>
<dbReference type="GeneID" id="37028540"/>
<evidence type="ECO:0000313" key="2">
    <source>
        <dbReference type="EMBL" id="PWN26086.1"/>
    </source>
</evidence>
<dbReference type="OrthoDB" id="5407799at2759"/>
<proteinExistence type="predicted"/>
<sequence>MGTDDLAERLRALRTKAAAPKVATSALAEPAKPSTVGQRVARDIEGDAVEKLLAQSRDEIDVAREHGELTSGHSSPLSRASSAPAPLDVGIEGKALANLASEAVSDANAVLNGNRKVIAAAAKQQAGTDGAAKDRRLIPVAKEWPHLVRPNSGQLGFDADQDDGAMASELAEAMGEMETTPFTESSNVGPSKRAATSIPPAENNKEDDVEREAADLIARFTALRSSASCNVSTSSAASLSQGMPSAATSSGLGRSLDDGHDGDDDDRMTATIFPSAPSDALPSLPEPSHPTLGPEHNDISADIDLSPFRRLVGKDLNIQQRLANLGRNDEPSFPSTPGGGGGEEDETTFCSLCAEDASLTCSCPDDEYEGCAGDAYCSQCWVEAHGSMSKDELRDHRTKDVPARRRQRGAKGMGGIGGRRRAMAA</sequence>
<dbReference type="EMBL" id="KZ819673">
    <property type="protein sequence ID" value="PWN26086.1"/>
    <property type="molecule type" value="Genomic_DNA"/>
</dbReference>
<evidence type="ECO:0000256" key="1">
    <source>
        <dbReference type="SAM" id="MobiDB-lite"/>
    </source>
</evidence>
<dbReference type="Proteomes" id="UP000245884">
    <property type="component" value="Unassembled WGS sequence"/>
</dbReference>
<evidence type="ECO:0000313" key="3">
    <source>
        <dbReference type="Proteomes" id="UP000245884"/>
    </source>
</evidence>
<feature type="region of interest" description="Disordered" evidence="1">
    <location>
        <begin position="179"/>
        <end position="208"/>
    </location>
</feature>
<dbReference type="STRING" id="1569628.A0A316ULC5"/>
<keyword evidence="3" id="KW-1185">Reference proteome</keyword>